<sequence>MTISVRAILSLAAGLLAAPLAKYVREMPEAFIPQAALRRVALNEGAAR</sequence>
<evidence type="ECO:0000313" key="2">
    <source>
        <dbReference type="Proteomes" id="UP001216558"/>
    </source>
</evidence>
<keyword evidence="2" id="KW-1185">Reference proteome</keyword>
<accession>A0ABT5JNQ0</accession>
<protein>
    <submittedName>
        <fullName evidence="1">Uncharacterized protein</fullName>
    </submittedName>
</protein>
<name>A0ABT5JNQ0_9SPHN</name>
<organism evidence="1 2">
    <name type="scientific">Erythrobacter fulvus</name>
    <dbReference type="NCBI Taxonomy" id="2987523"/>
    <lineage>
        <taxon>Bacteria</taxon>
        <taxon>Pseudomonadati</taxon>
        <taxon>Pseudomonadota</taxon>
        <taxon>Alphaproteobacteria</taxon>
        <taxon>Sphingomonadales</taxon>
        <taxon>Erythrobacteraceae</taxon>
        <taxon>Erythrobacter/Porphyrobacter group</taxon>
        <taxon>Erythrobacter</taxon>
    </lineage>
</organism>
<reference evidence="1 2" key="1">
    <citation type="submission" date="2022-10" db="EMBL/GenBank/DDBJ databases">
        <title>Erythrobacter sp. sf7 Genome sequencing.</title>
        <authorList>
            <person name="Park S."/>
        </authorList>
    </citation>
    <scope>NUCLEOTIDE SEQUENCE [LARGE SCALE GENOMIC DNA]</scope>
    <source>
        <strain evidence="2">sf7</strain>
    </source>
</reference>
<evidence type="ECO:0000313" key="1">
    <source>
        <dbReference type="EMBL" id="MDC8754400.1"/>
    </source>
</evidence>
<dbReference type="EMBL" id="JAQQXQ010000004">
    <property type="protein sequence ID" value="MDC8754400.1"/>
    <property type="molecule type" value="Genomic_DNA"/>
</dbReference>
<proteinExistence type="predicted"/>
<dbReference type="RefSeq" id="WP_273677336.1">
    <property type="nucleotide sequence ID" value="NZ_JAQQXQ010000004.1"/>
</dbReference>
<dbReference type="Proteomes" id="UP001216558">
    <property type="component" value="Unassembled WGS sequence"/>
</dbReference>
<comment type="caution">
    <text evidence="1">The sequence shown here is derived from an EMBL/GenBank/DDBJ whole genome shotgun (WGS) entry which is preliminary data.</text>
</comment>
<gene>
    <name evidence="1" type="ORF">OIK40_07055</name>
</gene>